<reference evidence="2 3" key="1">
    <citation type="submission" date="2024-05" db="EMBL/GenBank/DDBJ databases">
        <title>Haplotype-resolved chromosome-level genome assembly of Huyou (Citrus changshanensis).</title>
        <authorList>
            <person name="Miao C."/>
            <person name="Chen W."/>
            <person name="Wu Y."/>
            <person name="Wang L."/>
            <person name="Zhao S."/>
            <person name="Grierson D."/>
            <person name="Xu C."/>
            <person name="Chen K."/>
        </authorList>
    </citation>
    <scope>NUCLEOTIDE SEQUENCE [LARGE SCALE GENOMIC DNA]</scope>
    <source>
        <strain evidence="2">01-14</strain>
        <tissue evidence="2">Leaf</tissue>
    </source>
</reference>
<dbReference type="Proteomes" id="UP001428341">
    <property type="component" value="Unassembled WGS sequence"/>
</dbReference>
<proteinExistence type="predicted"/>
<dbReference type="EMBL" id="JBCGBO010000005">
    <property type="protein sequence ID" value="KAK9199877.1"/>
    <property type="molecule type" value="Genomic_DNA"/>
</dbReference>
<gene>
    <name evidence="2" type="ORF">WN944_015070</name>
    <name evidence="1" type="ORF">WN944_027698</name>
</gene>
<dbReference type="EMBL" id="JBCGBO010000025">
    <property type="protein sequence ID" value="KAK9175691.1"/>
    <property type="molecule type" value="Genomic_DNA"/>
</dbReference>
<comment type="caution">
    <text evidence="2">The sequence shown here is derived from an EMBL/GenBank/DDBJ whole genome shotgun (WGS) entry which is preliminary data.</text>
</comment>
<name>A0AAP0M8B8_9ROSI</name>
<dbReference type="AlphaFoldDB" id="A0AAP0M8B8"/>
<protein>
    <submittedName>
        <fullName evidence="2">Uncharacterized protein</fullName>
    </submittedName>
</protein>
<organism evidence="2 3">
    <name type="scientific">Citrus x changshan-huyou</name>
    <dbReference type="NCBI Taxonomy" id="2935761"/>
    <lineage>
        <taxon>Eukaryota</taxon>
        <taxon>Viridiplantae</taxon>
        <taxon>Streptophyta</taxon>
        <taxon>Embryophyta</taxon>
        <taxon>Tracheophyta</taxon>
        <taxon>Spermatophyta</taxon>
        <taxon>Magnoliopsida</taxon>
        <taxon>eudicotyledons</taxon>
        <taxon>Gunneridae</taxon>
        <taxon>Pentapetalae</taxon>
        <taxon>rosids</taxon>
        <taxon>malvids</taxon>
        <taxon>Sapindales</taxon>
        <taxon>Rutaceae</taxon>
        <taxon>Aurantioideae</taxon>
        <taxon>Citrus</taxon>
    </lineage>
</organism>
<evidence type="ECO:0000313" key="2">
    <source>
        <dbReference type="EMBL" id="KAK9199877.1"/>
    </source>
</evidence>
<evidence type="ECO:0000313" key="3">
    <source>
        <dbReference type="Proteomes" id="UP001428341"/>
    </source>
</evidence>
<sequence>MLDEKWRFAFTTAESHEQEVGKLRSCFTLFMTTSAILSYYLKSVEIRVPHLRVFIKCLLYLSYYLN</sequence>
<accession>A0AAP0M8B8</accession>
<keyword evidence="3" id="KW-1185">Reference proteome</keyword>
<evidence type="ECO:0000313" key="1">
    <source>
        <dbReference type="EMBL" id="KAK9175691.1"/>
    </source>
</evidence>